<feature type="compositionally biased region" description="Basic and acidic residues" evidence="1">
    <location>
        <begin position="11"/>
        <end position="29"/>
    </location>
</feature>
<dbReference type="Proteomes" id="UP000234333">
    <property type="component" value="Unassembled WGS sequence"/>
</dbReference>
<proteinExistence type="predicted"/>
<keyword evidence="2" id="KW-0472">Membrane</keyword>
<evidence type="ECO:0000313" key="4">
    <source>
        <dbReference type="Proteomes" id="UP000234333"/>
    </source>
</evidence>
<dbReference type="RefSeq" id="WP_232252583.1">
    <property type="nucleotide sequence ID" value="NZ_FXZC01000002.1"/>
</dbReference>
<evidence type="ECO:0000256" key="1">
    <source>
        <dbReference type="SAM" id="MobiDB-lite"/>
    </source>
</evidence>
<feature type="compositionally biased region" description="Acidic residues" evidence="1">
    <location>
        <begin position="1"/>
        <end position="10"/>
    </location>
</feature>
<feature type="region of interest" description="Disordered" evidence="1">
    <location>
        <begin position="1"/>
        <end position="29"/>
    </location>
</feature>
<sequence>MNDMNGDDEREDWRDHVPESERIGDSSRISDSHWDDLVARISEPDAPMSEMPVEEIRERLEETERWEPEPAAPIGWRTAPPTFMLSVAATLGAVVLLIVGAVLFRPLPTWFLLVGLAVGIGGAVGLFFHLPTRSRTEGGDNGASV</sequence>
<dbReference type="AlphaFoldDB" id="A0A2H1ID70"/>
<feature type="transmembrane region" description="Helical" evidence="2">
    <location>
        <begin position="110"/>
        <end position="130"/>
    </location>
</feature>
<gene>
    <name evidence="3" type="ORF">BC102111_01135</name>
</gene>
<reference evidence="3 4" key="1">
    <citation type="submission" date="2017-03" db="EMBL/GenBank/DDBJ databases">
        <authorList>
            <person name="Afonso C.L."/>
            <person name="Miller P.J."/>
            <person name="Scott M.A."/>
            <person name="Spackman E."/>
            <person name="Goraichik I."/>
            <person name="Dimitrov K.M."/>
            <person name="Suarez D.L."/>
            <person name="Swayne D.E."/>
        </authorList>
    </citation>
    <scope>NUCLEOTIDE SEQUENCE [LARGE SCALE GENOMIC DNA]</scope>
    <source>
        <strain evidence="3 4">CIP 102111</strain>
    </source>
</reference>
<evidence type="ECO:0000313" key="3">
    <source>
        <dbReference type="EMBL" id="SMX73189.1"/>
    </source>
</evidence>
<dbReference type="EMBL" id="FXZC01000002">
    <property type="protein sequence ID" value="SMX73189.1"/>
    <property type="molecule type" value="Genomic_DNA"/>
</dbReference>
<name>A0A2H1ID70_9MICO</name>
<protein>
    <submittedName>
        <fullName evidence="3">Uncharacterized protein</fullName>
    </submittedName>
</protein>
<organism evidence="3 4">
    <name type="scientific">Brevibacterium casei CIP 102111</name>
    <dbReference type="NCBI Taxonomy" id="1255625"/>
    <lineage>
        <taxon>Bacteria</taxon>
        <taxon>Bacillati</taxon>
        <taxon>Actinomycetota</taxon>
        <taxon>Actinomycetes</taxon>
        <taxon>Micrococcales</taxon>
        <taxon>Brevibacteriaceae</taxon>
        <taxon>Brevibacterium</taxon>
    </lineage>
</organism>
<dbReference type="GeneID" id="99772852"/>
<feature type="transmembrane region" description="Helical" evidence="2">
    <location>
        <begin position="83"/>
        <end position="104"/>
    </location>
</feature>
<keyword evidence="2" id="KW-0812">Transmembrane</keyword>
<evidence type="ECO:0000256" key="2">
    <source>
        <dbReference type="SAM" id="Phobius"/>
    </source>
</evidence>
<accession>A0A2H1ID70</accession>
<keyword evidence="2" id="KW-1133">Transmembrane helix</keyword>